<keyword evidence="4" id="KW-0862">Zinc</keyword>
<dbReference type="InterPro" id="IPR018165">
    <property type="entry name" value="Ala-tRNA-synth_IIc_core"/>
</dbReference>
<dbReference type="InterPro" id="IPR051335">
    <property type="entry name" value="Alanyl-tRNA_Editing_Enzymes"/>
</dbReference>
<dbReference type="Pfam" id="PF07973">
    <property type="entry name" value="tRNA_SAD"/>
    <property type="match status" value="1"/>
</dbReference>
<dbReference type="SUPFAM" id="SSF55186">
    <property type="entry name" value="ThrRS/AlaRS common domain"/>
    <property type="match status" value="1"/>
</dbReference>
<dbReference type="Gene3D" id="2.40.30.130">
    <property type="match status" value="1"/>
</dbReference>
<organism evidence="6 7">
    <name type="scientific">Candidatus Segetimicrobium genomatis</name>
    <dbReference type="NCBI Taxonomy" id="2569760"/>
    <lineage>
        <taxon>Bacteria</taxon>
        <taxon>Bacillati</taxon>
        <taxon>Candidatus Sysuimicrobiota</taxon>
        <taxon>Candidatus Sysuimicrobiia</taxon>
        <taxon>Candidatus Sysuimicrobiales</taxon>
        <taxon>Candidatus Segetimicrobiaceae</taxon>
        <taxon>Candidatus Segetimicrobium</taxon>
    </lineage>
</organism>
<dbReference type="GO" id="GO:0005737">
    <property type="term" value="C:cytoplasm"/>
    <property type="evidence" value="ECO:0007669"/>
    <property type="project" value="UniProtKB-SubCell"/>
</dbReference>
<dbReference type="InterPro" id="IPR018163">
    <property type="entry name" value="Thr/Ala-tRNA-synth_IIc_edit"/>
</dbReference>
<dbReference type="GO" id="GO:0005524">
    <property type="term" value="F:ATP binding"/>
    <property type="evidence" value="ECO:0007669"/>
    <property type="project" value="InterPro"/>
</dbReference>
<dbReference type="InterPro" id="IPR012947">
    <property type="entry name" value="tRNA_SAD"/>
</dbReference>
<dbReference type="SMART" id="SM00863">
    <property type="entry name" value="tRNA_SAD"/>
    <property type="match status" value="1"/>
</dbReference>
<evidence type="ECO:0000313" key="6">
    <source>
        <dbReference type="EMBL" id="TMI76435.1"/>
    </source>
</evidence>
<accession>A0A537IYT8</accession>
<evidence type="ECO:0000256" key="3">
    <source>
        <dbReference type="ARBA" id="ARBA00022723"/>
    </source>
</evidence>
<dbReference type="PANTHER" id="PTHR43462">
    <property type="entry name" value="ALANYL-TRNA EDITING PROTEIN"/>
    <property type="match status" value="1"/>
</dbReference>
<proteinExistence type="predicted"/>
<dbReference type="Proteomes" id="UP000320048">
    <property type="component" value="Unassembled WGS sequence"/>
</dbReference>
<sequence length="234" mass="26216">MTELLYLEDGYLREFDASVVAGGAQAIALDRTAFFPGGGGQPPDAGQLRWPGGETRVVGLKKDGDLAWHILEGPVPRVGQEVRGALDWERRYAIMRYHSALHVLVGAVYHLYDARVTGGAIYPDRARMDFTLEDLSRERLAAIEAETNRVMQEGRRVLVRWMSREEFERADLVRLARNLVPAELARIRVIEIEGFDAQADGGTHVANTREIGRLVITKTENKGKINRRLEIALV</sequence>
<comment type="cofactor">
    <cofactor evidence="1">
        <name>Zn(2+)</name>
        <dbReference type="ChEBI" id="CHEBI:29105"/>
    </cofactor>
</comment>
<gene>
    <name evidence="6" type="ORF">E6H04_15010</name>
</gene>
<dbReference type="GO" id="GO:0002161">
    <property type="term" value="F:aminoacyl-tRNA deacylase activity"/>
    <property type="evidence" value="ECO:0007669"/>
    <property type="project" value="UniProtKB-ARBA"/>
</dbReference>
<dbReference type="PANTHER" id="PTHR43462:SF1">
    <property type="entry name" value="ALANYL-TRNA EDITING PROTEIN AARSD1"/>
    <property type="match status" value="1"/>
</dbReference>
<dbReference type="GO" id="GO:0006419">
    <property type="term" value="P:alanyl-tRNA aminoacylation"/>
    <property type="evidence" value="ECO:0007669"/>
    <property type="project" value="InterPro"/>
</dbReference>
<dbReference type="Pfam" id="PF01411">
    <property type="entry name" value="tRNA-synt_2c"/>
    <property type="match status" value="1"/>
</dbReference>
<dbReference type="GO" id="GO:0046872">
    <property type="term" value="F:metal ion binding"/>
    <property type="evidence" value="ECO:0007669"/>
    <property type="project" value="UniProtKB-KW"/>
</dbReference>
<dbReference type="AlphaFoldDB" id="A0A537IYT8"/>
<evidence type="ECO:0000313" key="7">
    <source>
        <dbReference type="Proteomes" id="UP000320048"/>
    </source>
</evidence>
<dbReference type="GO" id="GO:0003676">
    <property type="term" value="F:nucleic acid binding"/>
    <property type="evidence" value="ECO:0007669"/>
    <property type="project" value="InterPro"/>
</dbReference>
<dbReference type="InterPro" id="IPR018164">
    <property type="entry name" value="Ala-tRNA-synth_IIc_N"/>
</dbReference>
<reference evidence="6 7" key="1">
    <citation type="journal article" date="2019" name="Nat. Microbiol.">
        <title>Mediterranean grassland soil C-N compound turnover is dependent on rainfall and depth, and is mediated by genomically divergent microorganisms.</title>
        <authorList>
            <person name="Diamond S."/>
            <person name="Andeer P.F."/>
            <person name="Li Z."/>
            <person name="Crits-Christoph A."/>
            <person name="Burstein D."/>
            <person name="Anantharaman K."/>
            <person name="Lane K.R."/>
            <person name="Thomas B.C."/>
            <person name="Pan C."/>
            <person name="Northen T.R."/>
            <person name="Banfield J.F."/>
        </authorList>
    </citation>
    <scope>NUCLEOTIDE SEQUENCE [LARGE SCALE GENOMIC DNA]</scope>
    <source>
        <strain evidence="6">NP_7</strain>
    </source>
</reference>
<evidence type="ECO:0000256" key="1">
    <source>
        <dbReference type="ARBA" id="ARBA00001947"/>
    </source>
</evidence>
<evidence type="ECO:0000256" key="2">
    <source>
        <dbReference type="ARBA" id="ARBA00004496"/>
    </source>
</evidence>
<comment type="caution">
    <text evidence="6">The sequence shown here is derived from an EMBL/GenBank/DDBJ whole genome shotgun (WGS) entry which is preliminary data.</text>
</comment>
<dbReference type="PROSITE" id="PS50860">
    <property type="entry name" value="AA_TRNA_LIGASE_II_ALA"/>
    <property type="match status" value="1"/>
</dbReference>
<protein>
    <submittedName>
        <fullName evidence="6">Alanyl-tRNA editing protein</fullName>
    </submittedName>
</protein>
<name>A0A537IYT8_9BACT</name>
<comment type="subcellular location">
    <subcellularLocation>
        <location evidence="2">Cytoplasm</location>
    </subcellularLocation>
</comment>
<evidence type="ECO:0000256" key="4">
    <source>
        <dbReference type="ARBA" id="ARBA00022833"/>
    </source>
</evidence>
<dbReference type="Gene3D" id="3.30.980.10">
    <property type="entry name" value="Threonyl-trna Synthetase, Chain A, domain 2"/>
    <property type="match status" value="1"/>
</dbReference>
<evidence type="ECO:0000259" key="5">
    <source>
        <dbReference type="PROSITE" id="PS50860"/>
    </source>
</evidence>
<dbReference type="EMBL" id="VBAO01000513">
    <property type="protein sequence ID" value="TMI76435.1"/>
    <property type="molecule type" value="Genomic_DNA"/>
</dbReference>
<feature type="domain" description="Alanyl-transfer RNA synthetases family profile" evidence="5">
    <location>
        <begin position="1"/>
        <end position="234"/>
    </location>
</feature>
<dbReference type="InterPro" id="IPR009000">
    <property type="entry name" value="Transl_B-barrel_sf"/>
</dbReference>
<keyword evidence="3" id="KW-0479">Metal-binding</keyword>
<dbReference type="GO" id="GO:0004813">
    <property type="term" value="F:alanine-tRNA ligase activity"/>
    <property type="evidence" value="ECO:0007669"/>
    <property type="project" value="InterPro"/>
</dbReference>
<dbReference type="SUPFAM" id="SSF50447">
    <property type="entry name" value="Translation proteins"/>
    <property type="match status" value="1"/>
</dbReference>